<accession>A0ABY2B8K4</accession>
<dbReference type="PANTHER" id="PTHR33606:SF3">
    <property type="entry name" value="PROTEIN YCII"/>
    <property type="match status" value="1"/>
</dbReference>
<dbReference type="EMBL" id="SLWM01000032">
    <property type="protein sequence ID" value="TCO11330.1"/>
    <property type="molecule type" value="Genomic_DNA"/>
</dbReference>
<dbReference type="PANTHER" id="PTHR33606">
    <property type="entry name" value="PROTEIN YCII"/>
    <property type="match status" value="1"/>
</dbReference>
<feature type="domain" description="YCII-related" evidence="2">
    <location>
        <begin position="1"/>
        <end position="86"/>
    </location>
</feature>
<comment type="caution">
    <text evidence="3">The sequence shown here is derived from an EMBL/GenBank/DDBJ whole genome shotgun (WGS) entry which is preliminary data.</text>
</comment>
<reference evidence="3 4" key="1">
    <citation type="journal article" date="2015" name="Stand. Genomic Sci.">
        <title>Genomic Encyclopedia of Bacterial and Archaeal Type Strains, Phase III: the genomes of soil and plant-associated and newly described type strains.</title>
        <authorList>
            <person name="Whitman W.B."/>
            <person name="Woyke T."/>
            <person name="Klenk H.P."/>
            <person name="Zhou Y."/>
            <person name="Lilburn T.G."/>
            <person name="Beck B.J."/>
            <person name="De Vos P."/>
            <person name="Vandamme P."/>
            <person name="Eisen J.A."/>
            <person name="Garrity G."/>
            <person name="Hugenholtz P."/>
            <person name="Kyrpides N.C."/>
        </authorList>
    </citation>
    <scope>NUCLEOTIDE SEQUENCE [LARGE SCALE GENOMIC DNA]</scope>
    <source>
        <strain evidence="3 4">VKM Ac-2538</strain>
    </source>
</reference>
<dbReference type="InterPro" id="IPR005545">
    <property type="entry name" value="YCII"/>
</dbReference>
<dbReference type="Pfam" id="PF03795">
    <property type="entry name" value="YCII"/>
    <property type="match status" value="1"/>
</dbReference>
<sequence length="180" mass="19440">MEFFVYGRDRGGAGGLKGRLTEEHWDFMDGYGEVLVARGPTLTGQGDEAESTGSMHIVELPDVAAARAFAYDEPYYLGGVFESVLLCGFRNLSGRTMWDFADAVDGYGRFLVIRMDAGEIAPVASKHVILYGELLELEGEARLGWAALVEAPDMEAAAGVLPGGDGRTEVHHWCFGGRSS</sequence>
<organism evidence="3 4">
    <name type="scientific">Kribbella orskensis</name>
    <dbReference type="NCBI Taxonomy" id="2512216"/>
    <lineage>
        <taxon>Bacteria</taxon>
        <taxon>Bacillati</taxon>
        <taxon>Actinomycetota</taxon>
        <taxon>Actinomycetes</taxon>
        <taxon>Propionibacteriales</taxon>
        <taxon>Kribbellaceae</taxon>
        <taxon>Kribbella</taxon>
    </lineage>
</organism>
<evidence type="ECO:0000313" key="3">
    <source>
        <dbReference type="EMBL" id="TCO11330.1"/>
    </source>
</evidence>
<proteinExistence type="inferred from homology"/>
<evidence type="ECO:0000256" key="1">
    <source>
        <dbReference type="ARBA" id="ARBA00007689"/>
    </source>
</evidence>
<dbReference type="InterPro" id="IPR051807">
    <property type="entry name" value="Sec-metab_biosynth-assoc"/>
</dbReference>
<dbReference type="InterPro" id="IPR011008">
    <property type="entry name" value="Dimeric_a/b-barrel"/>
</dbReference>
<protein>
    <recommendedName>
        <fullName evidence="2">YCII-related domain-containing protein</fullName>
    </recommendedName>
</protein>
<dbReference type="Proteomes" id="UP000295818">
    <property type="component" value="Unassembled WGS sequence"/>
</dbReference>
<keyword evidence="4" id="KW-1185">Reference proteome</keyword>
<comment type="similarity">
    <text evidence="1">Belongs to the YciI family.</text>
</comment>
<evidence type="ECO:0000313" key="4">
    <source>
        <dbReference type="Proteomes" id="UP000295818"/>
    </source>
</evidence>
<dbReference type="RefSeq" id="WP_132196411.1">
    <property type="nucleotide sequence ID" value="NZ_SLWM01000032.1"/>
</dbReference>
<dbReference type="Gene3D" id="3.30.70.1060">
    <property type="entry name" value="Dimeric alpha+beta barrel"/>
    <property type="match status" value="1"/>
</dbReference>
<name>A0ABY2B8K4_9ACTN</name>
<dbReference type="SUPFAM" id="SSF54909">
    <property type="entry name" value="Dimeric alpha+beta barrel"/>
    <property type="match status" value="1"/>
</dbReference>
<gene>
    <name evidence="3" type="ORF">EV644_13261</name>
</gene>
<evidence type="ECO:0000259" key="2">
    <source>
        <dbReference type="Pfam" id="PF03795"/>
    </source>
</evidence>